<evidence type="ECO:0000259" key="2">
    <source>
        <dbReference type="PROSITE" id="PS50800"/>
    </source>
</evidence>
<dbReference type="InterPro" id="IPR036361">
    <property type="entry name" value="SAP_dom_sf"/>
</dbReference>
<gene>
    <name evidence="3" type="ORF">HJC23_006999</name>
</gene>
<dbReference type="EMBL" id="JABMIG020000027">
    <property type="protein sequence ID" value="KAL3801389.1"/>
    <property type="molecule type" value="Genomic_DNA"/>
</dbReference>
<protein>
    <recommendedName>
        <fullName evidence="2">SAP domain-containing protein</fullName>
    </recommendedName>
</protein>
<dbReference type="Pfam" id="PF02037">
    <property type="entry name" value="SAP"/>
    <property type="match status" value="1"/>
</dbReference>
<dbReference type="InterPro" id="IPR003034">
    <property type="entry name" value="SAP_dom"/>
</dbReference>
<dbReference type="PROSITE" id="PS50800">
    <property type="entry name" value="SAP"/>
    <property type="match status" value="1"/>
</dbReference>
<feature type="domain" description="SAP" evidence="2">
    <location>
        <begin position="458"/>
        <end position="492"/>
    </location>
</feature>
<feature type="compositionally biased region" description="Pro residues" evidence="1">
    <location>
        <begin position="16"/>
        <end position="31"/>
    </location>
</feature>
<accession>A0ABD3QMZ8</accession>
<feature type="region of interest" description="Disordered" evidence="1">
    <location>
        <begin position="1"/>
        <end position="67"/>
    </location>
</feature>
<evidence type="ECO:0000313" key="4">
    <source>
        <dbReference type="Proteomes" id="UP001516023"/>
    </source>
</evidence>
<organism evidence="3 4">
    <name type="scientific">Cyclotella cryptica</name>
    <dbReference type="NCBI Taxonomy" id="29204"/>
    <lineage>
        <taxon>Eukaryota</taxon>
        <taxon>Sar</taxon>
        <taxon>Stramenopiles</taxon>
        <taxon>Ochrophyta</taxon>
        <taxon>Bacillariophyta</taxon>
        <taxon>Coscinodiscophyceae</taxon>
        <taxon>Thalassiosirophycidae</taxon>
        <taxon>Stephanodiscales</taxon>
        <taxon>Stephanodiscaceae</taxon>
        <taxon>Cyclotella</taxon>
    </lineage>
</organism>
<name>A0ABD3QMZ8_9STRA</name>
<evidence type="ECO:0000313" key="3">
    <source>
        <dbReference type="EMBL" id="KAL3801389.1"/>
    </source>
</evidence>
<keyword evidence="4" id="KW-1185">Reference proteome</keyword>
<dbReference type="Proteomes" id="UP001516023">
    <property type="component" value="Unassembled WGS sequence"/>
</dbReference>
<dbReference type="AlphaFoldDB" id="A0ABD3QMZ8"/>
<comment type="caution">
    <text evidence="3">The sequence shown here is derived from an EMBL/GenBank/DDBJ whole genome shotgun (WGS) entry which is preliminary data.</text>
</comment>
<feature type="compositionally biased region" description="Polar residues" evidence="1">
    <location>
        <begin position="50"/>
        <end position="66"/>
    </location>
</feature>
<sequence>MVFSLLLHPPSSHSFQPPPSSSLLRPPPRIPLPRHAQQQQNNHDNNNDNEPPSTLPKTQAQKATSSELRRRLLRTQQGFATPGISSAIPGATNYILDPSRTEREYLASLGLDDVSLQAGIVAGIAGETFEQQLPQHPTEMDELEKERQIALHTTLGLTHLRSLRLSSAYTSFRYVYSLHPQAYLWQLGLLQYYRGEYEDGRRTCLENARRYEAKFGRLGEVASEERIWGDACWLRGRGKRKRRMKEKDGGGGGDDALSWDEESERVEMESIALERRKVIRLARQLFSSSVRNDPTGVALARAHLQAMCQEDDDDDNKSSTSTYRRKKLADPKMYKLHSYFYLGLHYDATGQVEESKRCMKLALKTCANGIGGNNEDITFLLPVIHMTVRDWYDDEEFDDDAVVENEDQVTANHSLKNDGGDLMDKLMEDGAVDLSINGNMKKNDGVDDKMTQTIRESIQHMRIVDLREELKKRKLKVAGSKKVLQDRLVNALVLEAKA</sequence>
<dbReference type="SMART" id="SM00513">
    <property type="entry name" value="SAP"/>
    <property type="match status" value="1"/>
</dbReference>
<dbReference type="SUPFAM" id="SSF68906">
    <property type="entry name" value="SAP domain"/>
    <property type="match status" value="1"/>
</dbReference>
<reference evidence="3 4" key="1">
    <citation type="journal article" date="2020" name="G3 (Bethesda)">
        <title>Improved Reference Genome for Cyclotella cryptica CCMP332, a Model for Cell Wall Morphogenesis, Salinity Adaptation, and Lipid Production in Diatoms (Bacillariophyta).</title>
        <authorList>
            <person name="Roberts W.R."/>
            <person name="Downey K.M."/>
            <person name="Ruck E.C."/>
            <person name="Traller J.C."/>
            <person name="Alverson A.J."/>
        </authorList>
    </citation>
    <scope>NUCLEOTIDE SEQUENCE [LARGE SCALE GENOMIC DNA]</scope>
    <source>
        <strain evidence="3 4">CCMP332</strain>
    </source>
</reference>
<feature type="compositionally biased region" description="Low complexity" evidence="1">
    <location>
        <begin position="1"/>
        <end position="15"/>
    </location>
</feature>
<proteinExistence type="predicted"/>
<evidence type="ECO:0000256" key="1">
    <source>
        <dbReference type="SAM" id="MobiDB-lite"/>
    </source>
</evidence>
<feature type="compositionally biased region" description="Low complexity" evidence="1">
    <location>
        <begin position="33"/>
        <end position="44"/>
    </location>
</feature>
<dbReference type="Gene3D" id="1.10.720.30">
    <property type="entry name" value="SAP domain"/>
    <property type="match status" value="1"/>
</dbReference>